<evidence type="ECO:0000313" key="3">
    <source>
        <dbReference type="EMBL" id="GCD96119.1"/>
    </source>
</evidence>
<protein>
    <submittedName>
        <fullName evidence="3">Sugar phosphate isomerase</fullName>
    </submittedName>
</protein>
<dbReference type="PANTHER" id="PTHR12110">
    <property type="entry name" value="HYDROXYPYRUVATE ISOMERASE"/>
    <property type="match status" value="1"/>
</dbReference>
<accession>A0A401YNN7</accession>
<dbReference type="Proteomes" id="UP000286931">
    <property type="component" value="Unassembled WGS sequence"/>
</dbReference>
<sequence>MSTPFAPTIAGSTLPLPPRPATDSALGDLRADLRRFRAAGFRHMDLVDTWIAPADLTPRQLRTLADELADHGITLVGLSVIRRSIVDPVHAADNHAYTRRSIEAAAALGAPILSIGFHRPLTDAQRDWGTFWSVPGPTDGEQEFIRAVPALTELCALAADLGVELSLELYEDTLVGTGARTMRLIEATGAANLGVNADLANLHRAPRPLEETWDQTLDLVLDRMNYWHVKNYRRVENHPHGPYLAWPTPLADGDIDYRAALHRARAAGYAGPLCVEHYGGDALTAQTAGLRYLTDLLETM</sequence>
<dbReference type="OrthoDB" id="3325478at2"/>
<dbReference type="Gene3D" id="3.20.20.150">
    <property type="entry name" value="Divalent-metal-dependent TIM barrel enzymes"/>
    <property type="match status" value="1"/>
</dbReference>
<dbReference type="GO" id="GO:0016853">
    <property type="term" value="F:isomerase activity"/>
    <property type="evidence" value="ECO:0007669"/>
    <property type="project" value="UniProtKB-KW"/>
</dbReference>
<organism evidence="3 4">
    <name type="scientific">Embleya hyalina</name>
    <dbReference type="NCBI Taxonomy" id="516124"/>
    <lineage>
        <taxon>Bacteria</taxon>
        <taxon>Bacillati</taxon>
        <taxon>Actinomycetota</taxon>
        <taxon>Actinomycetes</taxon>
        <taxon>Kitasatosporales</taxon>
        <taxon>Streptomycetaceae</taxon>
        <taxon>Embleya</taxon>
    </lineage>
</organism>
<dbReference type="RefSeq" id="WP_126638190.1">
    <property type="nucleotide sequence ID" value="NZ_BIFH01000019.1"/>
</dbReference>
<comment type="caution">
    <text evidence="3">The sequence shown here is derived from an EMBL/GenBank/DDBJ whole genome shotgun (WGS) entry which is preliminary data.</text>
</comment>
<feature type="region of interest" description="Disordered" evidence="1">
    <location>
        <begin position="1"/>
        <end position="21"/>
    </location>
</feature>
<keyword evidence="3" id="KW-0413">Isomerase</keyword>
<dbReference type="Pfam" id="PF01261">
    <property type="entry name" value="AP_endonuc_2"/>
    <property type="match status" value="1"/>
</dbReference>
<evidence type="ECO:0000256" key="1">
    <source>
        <dbReference type="SAM" id="MobiDB-lite"/>
    </source>
</evidence>
<reference evidence="3 4" key="1">
    <citation type="submission" date="2018-12" db="EMBL/GenBank/DDBJ databases">
        <title>Draft genome sequence of Embleya hyalina NBRC 13850T.</title>
        <authorList>
            <person name="Komaki H."/>
            <person name="Hosoyama A."/>
            <person name="Kimura A."/>
            <person name="Ichikawa N."/>
            <person name="Tamura T."/>
        </authorList>
    </citation>
    <scope>NUCLEOTIDE SEQUENCE [LARGE SCALE GENOMIC DNA]</scope>
    <source>
        <strain evidence="3 4">NBRC 13850</strain>
    </source>
</reference>
<dbReference type="InterPro" id="IPR013022">
    <property type="entry name" value="Xyl_isomerase-like_TIM-brl"/>
</dbReference>
<gene>
    <name evidence="3" type="ORF">EHYA_03803</name>
</gene>
<evidence type="ECO:0000259" key="2">
    <source>
        <dbReference type="Pfam" id="PF01261"/>
    </source>
</evidence>
<dbReference type="SUPFAM" id="SSF51658">
    <property type="entry name" value="Xylose isomerase-like"/>
    <property type="match status" value="1"/>
</dbReference>
<dbReference type="EMBL" id="BIFH01000019">
    <property type="protein sequence ID" value="GCD96119.1"/>
    <property type="molecule type" value="Genomic_DNA"/>
</dbReference>
<dbReference type="InterPro" id="IPR050312">
    <property type="entry name" value="IolE/XylAMocC-like"/>
</dbReference>
<keyword evidence="4" id="KW-1185">Reference proteome</keyword>
<feature type="domain" description="Xylose isomerase-like TIM barrel" evidence="2">
    <location>
        <begin position="34"/>
        <end position="291"/>
    </location>
</feature>
<dbReference type="InterPro" id="IPR036237">
    <property type="entry name" value="Xyl_isomerase-like_sf"/>
</dbReference>
<name>A0A401YNN7_9ACTN</name>
<proteinExistence type="predicted"/>
<dbReference type="AlphaFoldDB" id="A0A401YNN7"/>
<dbReference type="PANTHER" id="PTHR12110:SF41">
    <property type="entry name" value="INOSOSE DEHYDRATASE"/>
    <property type="match status" value="1"/>
</dbReference>
<evidence type="ECO:0000313" key="4">
    <source>
        <dbReference type="Proteomes" id="UP000286931"/>
    </source>
</evidence>